<reference evidence="2" key="3">
    <citation type="submission" date="2022-06" db="UniProtKB">
        <authorList>
            <consortium name="EnsemblPlants"/>
        </authorList>
    </citation>
    <scope>IDENTIFICATION</scope>
</reference>
<dbReference type="PROSITE" id="PS50843">
    <property type="entry name" value="EXPANSIN_CBD"/>
    <property type="match status" value="1"/>
</dbReference>
<evidence type="ECO:0000313" key="3">
    <source>
        <dbReference type="Proteomes" id="UP000015106"/>
    </source>
</evidence>
<dbReference type="EnsemblPlants" id="TuG1812G0400000453.01.T01">
    <property type="protein sequence ID" value="TuG1812G0400000453.01.T01.cds397656"/>
    <property type="gene ID" value="TuG1812G0400000453.01"/>
</dbReference>
<evidence type="ECO:0000259" key="1">
    <source>
        <dbReference type="PROSITE" id="PS50843"/>
    </source>
</evidence>
<feature type="domain" description="Expansin-like CBD" evidence="1">
    <location>
        <begin position="12"/>
        <end position="105"/>
    </location>
</feature>
<protein>
    <recommendedName>
        <fullName evidence="1">Expansin-like CBD domain-containing protein</fullName>
    </recommendedName>
</protein>
<dbReference type="Proteomes" id="UP000015106">
    <property type="component" value="Chromosome 4"/>
</dbReference>
<sequence>MAYLVEPSATSERFTVVLLYVPGDAYPGQLTVHFKDESSMDWVDADRGDRHDLPKFTATRKMVAPITIKVEGTYVTRGDVIPVTWSVTAADVIPVGWHGGKTYYAA</sequence>
<accession>A0A8R7U4D3</accession>
<dbReference type="InterPro" id="IPR007117">
    <property type="entry name" value="Expansin_CBD"/>
</dbReference>
<reference evidence="2" key="2">
    <citation type="submission" date="2018-03" db="EMBL/GenBank/DDBJ databases">
        <title>The Triticum urartu genome reveals the dynamic nature of wheat genome evolution.</title>
        <authorList>
            <person name="Ling H."/>
            <person name="Ma B."/>
            <person name="Shi X."/>
            <person name="Liu H."/>
            <person name="Dong L."/>
            <person name="Sun H."/>
            <person name="Cao Y."/>
            <person name="Gao Q."/>
            <person name="Zheng S."/>
            <person name="Li Y."/>
            <person name="Yu Y."/>
            <person name="Du H."/>
            <person name="Qi M."/>
            <person name="Li Y."/>
            <person name="Yu H."/>
            <person name="Cui Y."/>
            <person name="Wang N."/>
            <person name="Chen C."/>
            <person name="Wu H."/>
            <person name="Zhao Y."/>
            <person name="Zhang J."/>
            <person name="Li Y."/>
            <person name="Zhou W."/>
            <person name="Zhang B."/>
            <person name="Hu W."/>
            <person name="Eijk M."/>
            <person name="Tang J."/>
            <person name="Witsenboer H."/>
            <person name="Zhao S."/>
            <person name="Li Z."/>
            <person name="Zhang A."/>
            <person name="Wang D."/>
            <person name="Liang C."/>
        </authorList>
    </citation>
    <scope>NUCLEOTIDE SEQUENCE [LARGE SCALE GENOMIC DNA]</scope>
    <source>
        <strain evidence="2">cv. G1812</strain>
    </source>
</reference>
<organism evidence="2 3">
    <name type="scientific">Triticum urartu</name>
    <name type="common">Red wild einkorn</name>
    <name type="synonym">Crithodium urartu</name>
    <dbReference type="NCBI Taxonomy" id="4572"/>
    <lineage>
        <taxon>Eukaryota</taxon>
        <taxon>Viridiplantae</taxon>
        <taxon>Streptophyta</taxon>
        <taxon>Embryophyta</taxon>
        <taxon>Tracheophyta</taxon>
        <taxon>Spermatophyta</taxon>
        <taxon>Magnoliopsida</taxon>
        <taxon>Liliopsida</taxon>
        <taxon>Poales</taxon>
        <taxon>Poaceae</taxon>
        <taxon>BOP clade</taxon>
        <taxon>Pooideae</taxon>
        <taxon>Triticodae</taxon>
        <taxon>Triticeae</taxon>
        <taxon>Triticinae</taxon>
        <taxon>Triticum</taxon>
    </lineage>
</organism>
<keyword evidence="3" id="KW-1185">Reference proteome</keyword>
<dbReference type="Gramene" id="TuG1812G0400000453.01.T01">
    <property type="protein sequence ID" value="TuG1812G0400000453.01.T01.cds397656"/>
    <property type="gene ID" value="TuG1812G0400000453.01"/>
</dbReference>
<dbReference type="AlphaFoldDB" id="A0A8R7U4D3"/>
<name>A0A8R7U4D3_TRIUA</name>
<evidence type="ECO:0000313" key="2">
    <source>
        <dbReference type="EnsemblPlants" id="TuG1812G0400000453.01.T01.cds397656"/>
    </source>
</evidence>
<proteinExistence type="predicted"/>
<reference evidence="3" key="1">
    <citation type="journal article" date="2013" name="Nature">
        <title>Draft genome of the wheat A-genome progenitor Triticum urartu.</title>
        <authorList>
            <person name="Ling H.Q."/>
            <person name="Zhao S."/>
            <person name="Liu D."/>
            <person name="Wang J."/>
            <person name="Sun H."/>
            <person name="Zhang C."/>
            <person name="Fan H."/>
            <person name="Li D."/>
            <person name="Dong L."/>
            <person name="Tao Y."/>
            <person name="Gao C."/>
            <person name="Wu H."/>
            <person name="Li Y."/>
            <person name="Cui Y."/>
            <person name="Guo X."/>
            <person name="Zheng S."/>
            <person name="Wang B."/>
            <person name="Yu K."/>
            <person name="Liang Q."/>
            <person name="Yang W."/>
            <person name="Lou X."/>
            <person name="Chen J."/>
            <person name="Feng M."/>
            <person name="Jian J."/>
            <person name="Zhang X."/>
            <person name="Luo G."/>
            <person name="Jiang Y."/>
            <person name="Liu J."/>
            <person name="Wang Z."/>
            <person name="Sha Y."/>
            <person name="Zhang B."/>
            <person name="Wu H."/>
            <person name="Tang D."/>
            <person name="Shen Q."/>
            <person name="Xue P."/>
            <person name="Zou S."/>
            <person name="Wang X."/>
            <person name="Liu X."/>
            <person name="Wang F."/>
            <person name="Yang Y."/>
            <person name="An X."/>
            <person name="Dong Z."/>
            <person name="Zhang K."/>
            <person name="Zhang X."/>
            <person name="Luo M.C."/>
            <person name="Dvorak J."/>
            <person name="Tong Y."/>
            <person name="Wang J."/>
            <person name="Yang H."/>
            <person name="Li Z."/>
            <person name="Wang D."/>
            <person name="Zhang A."/>
            <person name="Wang J."/>
        </authorList>
    </citation>
    <scope>NUCLEOTIDE SEQUENCE</scope>
    <source>
        <strain evidence="3">cv. G1812</strain>
    </source>
</reference>